<name>A0A7J7C2E9_TRIWF</name>
<reference evidence="2 3" key="1">
    <citation type="journal article" date="2020" name="Nat. Commun.">
        <title>Genome of Tripterygium wilfordii and identification of cytochrome P450 involved in triptolide biosynthesis.</title>
        <authorList>
            <person name="Tu L."/>
            <person name="Su P."/>
            <person name="Zhang Z."/>
            <person name="Gao L."/>
            <person name="Wang J."/>
            <person name="Hu T."/>
            <person name="Zhou J."/>
            <person name="Zhang Y."/>
            <person name="Zhao Y."/>
            <person name="Liu Y."/>
            <person name="Song Y."/>
            <person name="Tong Y."/>
            <person name="Lu Y."/>
            <person name="Yang J."/>
            <person name="Xu C."/>
            <person name="Jia M."/>
            <person name="Peters R.J."/>
            <person name="Huang L."/>
            <person name="Gao W."/>
        </authorList>
    </citation>
    <scope>NUCLEOTIDE SEQUENCE [LARGE SCALE GENOMIC DNA]</scope>
    <source>
        <strain evidence="3">cv. XIE 37</strain>
        <tissue evidence="2">Leaf</tissue>
    </source>
</reference>
<accession>A0A7J7C2E9</accession>
<evidence type="ECO:0000313" key="2">
    <source>
        <dbReference type="EMBL" id="KAF5727946.1"/>
    </source>
</evidence>
<dbReference type="PANTHER" id="PTHR36887:SF1">
    <property type="entry name" value="OS01G0532300 PROTEIN"/>
    <property type="match status" value="1"/>
</dbReference>
<dbReference type="PANTHER" id="PTHR36887">
    <property type="entry name" value="OS01G0532300 PROTEIN"/>
    <property type="match status" value="1"/>
</dbReference>
<dbReference type="Proteomes" id="UP000593562">
    <property type="component" value="Unassembled WGS sequence"/>
</dbReference>
<organism evidence="2 3">
    <name type="scientific">Tripterygium wilfordii</name>
    <name type="common">Thunder God vine</name>
    <dbReference type="NCBI Taxonomy" id="458696"/>
    <lineage>
        <taxon>Eukaryota</taxon>
        <taxon>Viridiplantae</taxon>
        <taxon>Streptophyta</taxon>
        <taxon>Embryophyta</taxon>
        <taxon>Tracheophyta</taxon>
        <taxon>Spermatophyta</taxon>
        <taxon>Magnoliopsida</taxon>
        <taxon>eudicotyledons</taxon>
        <taxon>Gunneridae</taxon>
        <taxon>Pentapetalae</taxon>
        <taxon>rosids</taxon>
        <taxon>fabids</taxon>
        <taxon>Celastrales</taxon>
        <taxon>Celastraceae</taxon>
        <taxon>Tripterygium</taxon>
    </lineage>
</organism>
<dbReference type="InParanoid" id="A0A7J7C2E9"/>
<dbReference type="Pfam" id="PF05553">
    <property type="entry name" value="DUF761"/>
    <property type="match status" value="1"/>
</dbReference>
<comment type="caution">
    <text evidence="2">The sequence shown here is derived from an EMBL/GenBank/DDBJ whole genome shotgun (WGS) entry which is preliminary data.</text>
</comment>
<gene>
    <name evidence="2" type="ORF">HS088_TW21G00086</name>
</gene>
<protein>
    <submittedName>
        <fullName evidence="2">Putative LIM and calponin domains-containing protein 1</fullName>
    </submittedName>
</protein>
<evidence type="ECO:0000256" key="1">
    <source>
        <dbReference type="SAM" id="Phobius"/>
    </source>
</evidence>
<dbReference type="AlphaFoldDB" id="A0A7J7C2E9"/>
<keyword evidence="3" id="KW-1185">Reference proteome</keyword>
<feature type="transmembrane region" description="Helical" evidence="1">
    <location>
        <begin position="37"/>
        <end position="56"/>
    </location>
</feature>
<dbReference type="InterPro" id="IPR008480">
    <property type="entry name" value="DUF761_pln"/>
</dbReference>
<keyword evidence="1" id="KW-0812">Transmembrane</keyword>
<sequence>MNLKFKKSQILMLSLLAASLAMTPFLSSSLRPTYFYFIFNLLMIALAIEAGFLSVLSKPLEEKWPAVSDAIKPLVAAAAQEPSAETKAKILEIIEKATPKVVQKVVTSMPSLFFIGGGESEAEEVAAEEVEFEGEEDEEVMVLSRQELFTKAESFIGNFYEQLKMQRVESSKKIHGFYQKAF</sequence>
<proteinExistence type="predicted"/>
<evidence type="ECO:0000313" key="3">
    <source>
        <dbReference type="Proteomes" id="UP000593562"/>
    </source>
</evidence>
<dbReference type="EMBL" id="JAAARO010000021">
    <property type="protein sequence ID" value="KAF5727946.1"/>
    <property type="molecule type" value="Genomic_DNA"/>
</dbReference>
<keyword evidence="1" id="KW-1133">Transmembrane helix</keyword>
<keyword evidence="1" id="KW-0472">Membrane</keyword>